<dbReference type="InterPro" id="IPR010982">
    <property type="entry name" value="Lambda_DNA-bd_dom_sf"/>
</dbReference>
<name>A0AB39UYE8_9GAMM</name>
<sequence>MRYLSAFNVRLRLIREKHRMTPEDVAALVGVDSGLVHKWEALSEQVRCYPNVDQLIELCLKTGESLRAFLDLEHLDSDPGDQLSLPGFDEAGDDLLRAVGTLMERVESSLPDARERKILEAFRRCDGDRQALVLGMLGVSGD</sequence>
<dbReference type="EMBL" id="CP154858">
    <property type="protein sequence ID" value="XDT73342.1"/>
    <property type="molecule type" value="Genomic_DNA"/>
</dbReference>
<dbReference type="Gene3D" id="1.10.260.40">
    <property type="entry name" value="lambda repressor-like DNA-binding domains"/>
    <property type="match status" value="1"/>
</dbReference>
<feature type="domain" description="HTH cro/C1-type" evidence="1">
    <location>
        <begin position="11"/>
        <end position="69"/>
    </location>
</feature>
<evidence type="ECO:0000313" key="2">
    <source>
        <dbReference type="EMBL" id="XDT73342.1"/>
    </source>
</evidence>
<evidence type="ECO:0000259" key="1">
    <source>
        <dbReference type="PROSITE" id="PS50943"/>
    </source>
</evidence>
<dbReference type="KEGG" id="tcd:AAIA72_05055"/>
<dbReference type="SUPFAM" id="SSF47413">
    <property type="entry name" value="lambda repressor-like DNA-binding domains"/>
    <property type="match status" value="1"/>
</dbReference>
<dbReference type="CDD" id="cd00093">
    <property type="entry name" value="HTH_XRE"/>
    <property type="match status" value="1"/>
</dbReference>
<dbReference type="AlphaFoldDB" id="A0AB39UYE8"/>
<accession>A0AB39UYE8</accession>
<dbReference type="RefSeq" id="WP_369602336.1">
    <property type="nucleotide sequence ID" value="NZ_CP154858.1"/>
</dbReference>
<proteinExistence type="predicted"/>
<dbReference type="GO" id="GO:0003677">
    <property type="term" value="F:DNA binding"/>
    <property type="evidence" value="ECO:0007669"/>
    <property type="project" value="InterPro"/>
</dbReference>
<reference evidence="2" key="1">
    <citation type="submission" date="2024-05" db="EMBL/GenBank/DDBJ databases">
        <title>Genome sequencing of novel strain.</title>
        <authorList>
            <person name="Ganbat D."/>
            <person name="Ganbat S."/>
            <person name="Lee S.-J."/>
        </authorList>
    </citation>
    <scope>NUCLEOTIDE SEQUENCE</scope>
    <source>
        <strain evidence="2">SMD15-11</strain>
    </source>
</reference>
<gene>
    <name evidence="2" type="ORF">AAIA72_05055</name>
</gene>
<organism evidence="2">
    <name type="scientific">Thermohahella caldifontis</name>
    <dbReference type="NCBI Taxonomy" id="3142973"/>
    <lineage>
        <taxon>Bacteria</taxon>
        <taxon>Pseudomonadati</taxon>
        <taxon>Pseudomonadota</taxon>
        <taxon>Gammaproteobacteria</taxon>
        <taxon>Oceanospirillales</taxon>
        <taxon>Hahellaceae</taxon>
        <taxon>Thermohahella</taxon>
    </lineage>
</organism>
<dbReference type="PROSITE" id="PS50943">
    <property type="entry name" value="HTH_CROC1"/>
    <property type="match status" value="1"/>
</dbReference>
<protein>
    <submittedName>
        <fullName evidence="2">Helix-turn-helix transcriptional regulator</fullName>
    </submittedName>
</protein>
<dbReference type="InterPro" id="IPR001387">
    <property type="entry name" value="Cro/C1-type_HTH"/>
</dbReference>